<dbReference type="AlphaFoldDB" id="W7SZP3"/>
<comment type="caution">
    <text evidence="1">The sequence shown here is derived from an EMBL/GenBank/DDBJ whole genome shotgun (WGS) entry which is preliminary data.</text>
</comment>
<dbReference type="EMBL" id="AZIL01003198">
    <property type="protein sequence ID" value="EWM20325.1"/>
    <property type="molecule type" value="Genomic_DNA"/>
</dbReference>
<proteinExistence type="predicted"/>
<reference evidence="1 2" key="1">
    <citation type="journal article" date="2014" name="Mol. Plant">
        <title>Chromosome Scale Genome Assembly and Transcriptome Profiling of Nannochloropsis gaditana in Nitrogen Depletion.</title>
        <authorList>
            <person name="Corteggiani Carpinelli E."/>
            <person name="Telatin A."/>
            <person name="Vitulo N."/>
            <person name="Forcato C."/>
            <person name="D'Angelo M."/>
            <person name="Schiavon R."/>
            <person name="Vezzi A."/>
            <person name="Giacometti G.M."/>
            <person name="Morosinotto T."/>
            <person name="Valle G."/>
        </authorList>
    </citation>
    <scope>NUCLEOTIDE SEQUENCE [LARGE SCALE GENOMIC DNA]</scope>
    <source>
        <strain evidence="1 2">B-31</strain>
    </source>
</reference>
<dbReference type="Proteomes" id="UP000019335">
    <property type="component" value="Unassembled WGS sequence"/>
</dbReference>
<organism evidence="1 2">
    <name type="scientific">Nannochloropsis gaditana</name>
    <dbReference type="NCBI Taxonomy" id="72520"/>
    <lineage>
        <taxon>Eukaryota</taxon>
        <taxon>Sar</taxon>
        <taxon>Stramenopiles</taxon>
        <taxon>Ochrophyta</taxon>
        <taxon>Eustigmatophyceae</taxon>
        <taxon>Eustigmatales</taxon>
        <taxon>Monodopsidaceae</taxon>
        <taxon>Nannochloropsis</taxon>
    </lineage>
</organism>
<evidence type="ECO:0000313" key="2">
    <source>
        <dbReference type="Proteomes" id="UP000019335"/>
    </source>
</evidence>
<name>W7SZP3_9STRA</name>
<sequence>MRGLGTRGLTTTGPLHALLCFATEMYGLEYAVSPRLTHVFLRVRRVRQGGMEETPAGSMRAVTACTSRCGSIRSQQRT</sequence>
<evidence type="ECO:0000313" key="1">
    <source>
        <dbReference type="EMBL" id="EWM20325.1"/>
    </source>
</evidence>
<gene>
    <name evidence="1" type="ORF">Naga_100406g6</name>
</gene>
<protein>
    <submittedName>
        <fullName evidence="1">Uncharacterized protein</fullName>
    </submittedName>
</protein>
<accession>W7SZP3</accession>
<keyword evidence="2" id="KW-1185">Reference proteome</keyword>